<dbReference type="EMBL" id="MG966531">
    <property type="protein sequence ID" value="AVJ51905.1"/>
    <property type="molecule type" value="Genomic_DNA"/>
</dbReference>
<organism evidence="1 2">
    <name type="scientific">Escherichia phage Ebrios</name>
    <dbReference type="NCBI Taxonomy" id="2099356"/>
    <lineage>
        <taxon>Viruses</taxon>
        <taxon>Duplodnaviria</taxon>
        <taxon>Heunggongvirae</taxon>
        <taxon>Uroviricota</taxon>
        <taxon>Caudoviricetes</taxon>
        <taxon>Autographivirales</taxon>
        <taxon>Autotranscriptaviridae</taxon>
        <taxon>Studiervirinae</taxon>
        <taxon>Ebriosvirus</taxon>
        <taxon>Ebriosvirus ebrios</taxon>
        <taxon>Teseptimavirus ebrios</taxon>
    </lineage>
</organism>
<evidence type="ECO:0000313" key="1">
    <source>
        <dbReference type="EMBL" id="AVJ51905.1"/>
    </source>
</evidence>
<accession>A0A2P1CLF0</accession>
<gene>
    <name evidence="1" type="ORF">ebrios_22</name>
</gene>
<proteinExistence type="predicted"/>
<protein>
    <submittedName>
        <fullName evidence="1">Uncharacterized protein</fullName>
    </submittedName>
</protein>
<keyword evidence="2" id="KW-1185">Reference proteome</keyword>
<name>A0A2P1CLF0_9CAUD</name>
<reference evidence="1 2" key="1">
    <citation type="submission" date="2018-02" db="EMBL/GenBank/DDBJ databases">
        <title>Complete Genome Sequence of Ebrios, a novel T7-like phage isolated from the Lagoon Ebrie in Abidjan.</title>
        <authorList>
            <person name="Ngazoa-Kakou S."/>
            <person name="Philippe C."/>
            <person name="Tremblay D.M."/>
            <person name="Loignon S."/>
            <person name="Koudou A."/>
            <person name="Abole A."/>
            <person name="Coulibaly D.N."/>
            <person name="Kan Kouassi S."/>
            <person name="Kouame-Sina M."/>
            <person name="Aoussi S."/>
            <person name="Dosso M."/>
            <person name="Moineau S."/>
        </authorList>
    </citation>
    <scope>NUCLEOTIDE SEQUENCE [LARGE SCALE GENOMIC DNA]</scope>
</reference>
<evidence type="ECO:0000313" key="2">
    <source>
        <dbReference type="Proteomes" id="UP000240985"/>
    </source>
</evidence>
<sequence>MRSQFVIEAEIAKLQAELEDVKAHESKVIAAAHILTNLGWTWTRKDGWKKPVAPIKPTVFDKDTMTHIKKGDFCLYAKGTVLEGFVLVREVNGAECTVSYVSSIAEFNRPVVATLKFRCHANMLKVVSSQTLVDCMKNNMVI</sequence>
<dbReference type="Proteomes" id="UP000240985">
    <property type="component" value="Segment"/>
</dbReference>